<dbReference type="Gene3D" id="2.60.120.10">
    <property type="entry name" value="Jelly Rolls"/>
    <property type="match status" value="1"/>
</dbReference>
<dbReference type="OrthoDB" id="3231985at2"/>
<dbReference type="InterPro" id="IPR013096">
    <property type="entry name" value="Cupin_2"/>
</dbReference>
<organism evidence="2 3">
    <name type="scientific">Desulforamulus ferrireducens</name>
    <dbReference type="NCBI Taxonomy" id="1833852"/>
    <lineage>
        <taxon>Bacteria</taxon>
        <taxon>Bacillati</taxon>
        <taxon>Bacillota</taxon>
        <taxon>Clostridia</taxon>
        <taxon>Eubacteriales</taxon>
        <taxon>Peptococcaceae</taxon>
        <taxon>Desulforamulus</taxon>
    </lineage>
</organism>
<proteinExistence type="predicted"/>
<evidence type="ECO:0000313" key="3">
    <source>
        <dbReference type="Proteomes" id="UP000189464"/>
    </source>
</evidence>
<gene>
    <name evidence="2" type="ORF">B0537_11250</name>
</gene>
<dbReference type="AlphaFoldDB" id="A0A1S6J0P1"/>
<dbReference type="PANTHER" id="PTHR43346:SF1">
    <property type="entry name" value="QUERCETIN 2,3-DIOXYGENASE-RELATED"/>
    <property type="match status" value="1"/>
</dbReference>
<feature type="domain" description="Cupin type-2" evidence="1">
    <location>
        <begin position="66"/>
        <end position="141"/>
    </location>
</feature>
<dbReference type="Proteomes" id="UP000189464">
    <property type="component" value="Chromosome"/>
</dbReference>
<dbReference type="SUPFAM" id="SSF51182">
    <property type="entry name" value="RmlC-like cupins"/>
    <property type="match status" value="1"/>
</dbReference>
<name>A0A1S6J0P1_9FIRM</name>
<dbReference type="STRING" id="1833852.B0537_11250"/>
<dbReference type="PANTHER" id="PTHR43346">
    <property type="entry name" value="LIGAND BINDING DOMAIN PROTEIN, PUTATIVE (AFU_ORTHOLOGUE AFUA_6G14370)-RELATED"/>
    <property type="match status" value="1"/>
</dbReference>
<dbReference type="KEGG" id="dfg:B0537_11250"/>
<dbReference type="InterPro" id="IPR052538">
    <property type="entry name" value="Flavonoid_dioxygenase-like"/>
</dbReference>
<reference evidence="2 3" key="1">
    <citation type="journal article" date="2016" name="Int. J. Syst. Evol. Microbiol.">
        <title>Desulfotomaculum ferrireducens sp. nov., a moderately thermophilic sulfate-reducing and dissimilatory Fe(III)-reducing bacterium isolated from compost.</title>
        <authorList>
            <person name="Yang G."/>
            <person name="Guo J."/>
            <person name="Zhuang L."/>
            <person name="Yuan Y."/>
            <person name="Zhou S."/>
        </authorList>
    </citation>
    <scope>NUCLEOTIDE SEQUENCE [LARGE SCALE GENOMIC DNA]</scope>
    <source>
        <strain evidence="2 3">GSS09</strain>
    </source>
</reference>
<protein>
    <submittedName>
        <fullName evidence="2">Cupin</fullName>
    </submittedName>
</protein>
<dbReference type="Pfam" id="PF07883">
    <property type="entry name" value="Cupin_2"/>
    <property type="match status" value="1"/>
</dbReference>
<keyword evidence="3" id="KW-1185">Reference proteome</keyword>
<dbReference type="EMBL" id="CP019698">
    <property type="protein sequence ID" value="AQS60589.1"/>
    <property type="molecule type" value="Genomic_DNA"/>
</dbReference>
<dbReference type="InterPro" id="IPR014710">
    <property type="entry name" value="RmlC-like_jellyroll"/>
</dbReference>
<sequence length="163" mass="18660">MHLCPYYPNMPMFNPGNQLPNHQSYAPVYLMDYGPYPFVVNIEAATKQNNNFRLALWTGKHLQLTLMSIKVGEDIGLEMHPNLDQFIRIEEGQGLVLMGDTKDRLDFQACVQDDYIFIIPAGKWHNLINTGNKPIKLYSIYAPPEHPHGTVHKTKADAAEHHY</sequence>
<evidence type="ECO:0000259" key="1">
    <source>
        <dbReference type="Pfam" id="PF07883"/>
    </source>
</evidence>
<dbReference type="CDD" id="cd02223">
    <property type="entry name" value="cupin_Bh2720-like"/>
    <property type="match status" value="1"/>
</dbReference>
<evidence type="ECO:0000313" key="2">
    <source>
        <dbReference type="EMBL" id="AQS60589.1"/>
    </source>
</evidence>
<dbReference type="InterPro" id="IPR011051">
    <property type="entry name" value="RmlC_Cupin_sf"/>
</dbReference>
<accession>A0A1S6J0P1</accession>